<dbReference type="Proteomes" id="UP000283644">
    <property type="component" value="Unassembled WGS sequence"/>
</dbReference>
<feature type="region of interest" description="Disordered" evidence="1">
    <location>
        <begin position="49"/>
        <end position="69"/>
    </location>
</feature>
<evidence type="ECO:0000256" key="1">
    <source>
        <dbReference type="SAM" id="MobiDB-lite"/>
    </source>
</evidence>
<reference evidence="2 3" key="1">
    <citation type="submission" date="2018-09" db="EMBL/GenBank/DDBJ databases">
        <title>Genome sequencing of Nocardioides immobilis CCTCC AB 2017083 for comparison to Nocardioides silvaticus.</title>
        <authorList>
            <person name="Li C."/>
            <person name="Wang G."/>
        </authorList>
    </citation>
    <scope>NUCLEOTIDE SEQUENCE [LARGE SCALE GENOMIC DNA]</scope>
    <source>
        <strain evidence="2 3">CCTCC AB 2017083</strain>
    </source>
</reference>
<name>A0A417XSH2_9ACTN</name>
<gene>
    <name evidence="2" type="ORF">D0Z08_31055</name>
</gene>
<keyword evidence="3" id="KW-1185">Reference proteome</keyword>
<sequence>MFILGVLMGVAALVVDLGMERVTRADLQALADVVALDLAREIHDDRTQADLSAEGDWSSSSSAVRESAARNPDVFGENLRIEVDWGSYDEGVWDTATDPPSAVWVTVSADTDYAVASGSGDVTRSAYAVASSSACYRLGSFTAAIRSDDSTVLKPLNHLLGVNLDLASYRALADAKVTLGDLASASRIGSPEKLLTGTVTYADLILDMVDVLSNAPGSNAAAIDALKAIHAVAGPIGSIALGDVLHVAPTDRAALDIALNVLDIVGAARLATGEHFLKVENIQAGVPGVGYQFTGGIALVSAAQLACGKPNSPESVARNAQLNGTLGIAFVNLPSLNVPGVGTLQTDKGTGSLAVNLADGYGQLVAPPAVHCGDGTAANPHTYSVRVQTQPASYSLGSELQVNGDVQVGNLQDLGLAELLKALFGDLKRNDKLTVDVKVRLDVTTTDPGGADTVNLQMPPNDETPVETGSAVYLDPRNVVPTVTEVTIGGKTISLIDAKPLTDTIVNELTTAGNAFVSKTLVPLIDNINNMLIGPVARMVGLRFGGADVYAAGAVCAKPELWG</sequence>
<proteinExistence type="predicted"/>
<dbReference type="AlphaFoldDB" id="A0A417XSH2"/>
<evidence type="ECO:0000313" key="3">
    <source>
        <dbReference type="Proteomes" id="UP000283644"/>
    </source>
</evidence>
<organism evidence="2 3">
    <name type="scientific">Nocardioides immobilis</name>
    <dbReference type="NCBI Taxonomy" id="2049295"/>
    <lineage>
        <taxon>Bacteria</taxon>
        <taxon>Bacillati</taxon>
        <taxon>Actinomycetota</taxon>
        <taxon>Actinomycetes</taxon>
        <taxon>Propionibacteriales</taxon>
        <taxon>Nocardioidaceae</taxon>
        <taxon>Nocardioides</taxon>
    </lineage>
</organism>
<accession>A0A417XSH2</accession>
<comment type="caution">
    <text evidence="2">The sequence shown here is derived from an EMBL/GenBank/DDBJ whole genome shotgun (WGS) entry which is preliminary data.</text>
</comment>
<evidence type="ECO:0000313" key="2">
    <source>
        <dbReference type="EMBL" id="RHW22808.1"/>
    </source>
</evidence>
<protein>
    <submittedName>
        <fullName evidence="2">Uncharacterized protein</fullName>
    </submittedName>
</protein>
<dbReference type="EMBL" id="QXGH01000055">
    <property type="protein sequence ID" value="RHW22808.1"/>
    <property type="molecule type" value="Genomic_DNA"/>
</dbReference>